<accession>A0A383V7R1</accession>
<name>A0A383V7R1_TETOB</name>
<feature type="chain" id="PRO_5016699163" evidence="2">
    <location>
        <begin position="37"/>
        <end position="391"/>
    </location>
</feature>
<evidence type="ECO:0000256" key="2">
    <source>
        <dbReference type="SAM" id="SignalP"/>
    </source>
</evidence>
<reference evidence="3 4" key="1">
    <citation type="submission" date="2016-10" db="EMBL/GenBank/DDBJ databases">
        <authorList>
            <person name="Cai Z."/>
        </authorList>
    </citation>
    <scope>NUCLEOTIDE SEQUENCE [LARGE SCALE GENOMIC DNA]</scope>
</reference>
<feature type="compositionally biased region" description="Pro residues" evidence="1">
    <location>
        <begin position="279"/>
        <end position="291"/>
    </location>
</feature>
<keyword evidence="4" id="KW-1185">Reference proteome</keyword>
<feature type="compositionally biased region" description="Low complexity" evidence="1">
    <location>
        <begin position="86"/>
        <end position="121"/>
    </location>
</feature>
<gene>
    <name evidence="3" type="ORF">BQ4739_LOCUS1530</name>
</gene>
<feature type="signal peptide" evidence="2">
    <location>
        <begin position="1"/>
        <end position="36"/>
    </location>
</feature>
<dbReference type="EMBL" id="FNXT01000117">
    <property type="protein sequence ID" value="SZX60993.1"/>
    <property type="molecule type" value="Genomic_DNA"/>
</dbReference>
<dbReference type="Proteomes" id="UP000256970">
    <property type="component" value="Unassembled WGS sequence"/>
</dbReference>
<proteinExistence type="predicted"/>
<evidence type="ECO:0000313" key="3">
    <source>
        <dbReference type="EMBL" id="SZX60993.1"/>
    </source>
</evidence>
<feature type="region of interest" description="Disordered" evidence="1">
    <location>
        <begin position="85"/>
        <end position="121"/>
    </location>
</feature>
<feature type="compositionally biased region" description="Low complexity" evidence="1">
    <location>
        <begin position="292"/>
        <end position="316"/>
    </location>
</feature>
<dbReference type="AlphaFoldDB" id="A0A383V7R1"/>
<protein>
    <submittedName>
        <fullName evidence="3">Uncharacterized protein</fullName>
    </submittedName>
</protein>
<organism evidence="3 4">
    <name type="scientific">Tetradesmus obliquus</name>
    <name type="common">Green alga</name>
    <name type="synonym">Acutodesmus obliquus</name>
    <dbReference type="NCBI Taxonomy" id="3088"/>
    <lineage>
        <taxon>Eukaryota</taxon>
        <taxon>Viridiplantae</taxon>
        <taxon>Chlorophyta</taxon>
        <taxon>core chlorophytes</taxon>
        <taxon>Chlorophyceae</taxon>
        <taxon>CS clade</taxon>
        <taxon>Sphaeropleales</taxon>
        <taxon>Scenedesmaceae</taxon>
        <taxon>Tetradesmus</taxon>
    </lineage>
</organism>
<evidence type="ECO:0000256" key="1">
    <source>
        <dbReference type="SAM" id="MobiDB-lite"/>
    </source>
</evidence>
<evidence type="ECO:0000313" key="4">
    <source>
        <dbReference type="Proteomes" id="UP000256970"/>
    </source>
</evidence>
<keyword evidence="2" id="KW-0732">Signal</keyword>
<sequence length="391" mass="40006">MVAGAAMCSRSSAAWLQAWPLLLLLLLCSQAGLAAARPQAQDVTERLQKQQVQQAQQAQQGQQGQQGQQFFPLLALIGTRWFSEMSRQQQQRQQQQQQQTVTRTTTTTTTTTTPSVSTAAPAAAAPAQVGYVQGAGAPAPLSSTFTASKPAVPAGDVIILDTAAATAAADTAAATAAADTAAATAAAAPNIAAPATLVTAAPAPAVVATDMPDTQQQQQQQQQQQPPAAVDLTAVMVPGQGSSSSQPDATAEGEPVVAEVVCDDDGEDCLEYYDAEAPSPAPAAAPVPALPPQAGGRTASAAGPRGAPGPQRASAAKVQRPGVMAEAGPTNRPVAIPVRPLPSRVPSNNGQQPRRRRRRQPALPAVAPAIMPLTEVLPKQQVQLQGQKEGA</sequence>
<feature type="region of interest" description="Disordered" evidence="1">
    <location>
        <begin position="268"/>
        <end position="364"/>
    </location>
</feature>